<dbReference type="RefSeq" id="WP_188686514.1">
    <property type="nucleotide sequence ID" value="NZ_BMIS01000015.1"/>
</dbReference>
<dbReference type="EMBL" id="BMIS01000015">
    <property type="protein sequence ID" value="GGE77408.1"/>
    <property type="molecule type" value="Genomic_DNA"/>
</dbReference>
<evidence type="ECO:0000313" key="12">
    <source>
        <dbReference type="Proteomes" id="UP000633136"/>
    </source>
</evidence>
<dbReference type="Proteomes" id="UP000633136">
    <property type="component" value="Unassembled WGS sequence"/>
</dbReference>
<keyword evidence="5" id="KW-0408">Iron</keyword>
<reference evidence="11" key="2">
    <citation type="submission" date="2020-09" db="EMBL/GenBank/DDBJ databases">
        <authorList>
            <person name="Sun Q."/>
            <person name="Zhou Y."/>
        </authorList>
    </citation>
    <scope>NUCLEOTIDE SEQUENCE</scope>
    <source>
        <strain evidence="11">CGMCC 1.15388</strain>
    </source>
</reference>
<dbReference type="GO" id="GO:0016705">
    <property type="term" value="F:oxidoreductase activity, acting on paired donors, with incorporation or reduction of molecular oxygen"/>
    <property type="evidence" value="ECO:0007669"/>
    <property type="project" value="UniProtKB-ARBA"/>
</dbReference>
<evidence type="ECO:0000256" key="1">
    <source>
        <dbReference type="ARBA" id="ARBA00002494"/>
    </source>
</evidence>
<keyword evidence="7" id="KW-1015">Disulfide bond</keyword>
<dbReference type="Gene3D" id="2.102.10.10">
    <property type="entry name" value="Rieske [2Fe-2S] iron-sulphur domain"/>
    <property type="match status" value="1"/>
</dbReference>
<comment type="cofactor">
    <cofactor evidence="9">
        <name>[2Fe-2S] cluster</name>
        <dbReference type="ChEBI" id="CHEBI:190135"/>
    </cofactor>
</comment>
<organism evidence="11 12">
    <name type="scientific">Nesterenkonia cremea</name>
    <dbReference type="NCBI Taxonomy" id="1882340"/>
    <lineage>
        <taxon>Bacteria</taxon>
        <taxon>Bacillati</taxon>
        <taxon>Actinomycetota</taxon>
        <taxon>Actinomycetes</taxon>
        <taxon>Micrococcales</taxon>
        <taxon>Micrococcaceae</taxon>
        <taxon>Nesterenkonia</taxon>
    </lineage>
</organism>
<dbReference type="InterPro" id="IPR036922">
    <property type="entry name" value="Rieske_2Fe-2S_sf"/>
</dbReference>
<dbReference type="GO" id="GO:0046872">
    <property type="term" value="F:metal ion binding"/>
    <property type="evidence" value="ECO:0007669"/>
    <property type="project" value="UniProtKB-KW"/>
</dbReference>
<keyword evidence="6" id="KW-0411">Iron-sulfur</keyword>
<comment type="caution">
    <text evidence="11">The sequence shown here is derived from an EMBL/GenBank/DDBJ whole genome shotgun (WGS) entry which is preliminary data.</text>
</comment>
<name>A0A917ET56_9MICC</name>
<evidence type="ECO:0000256" key="3">
    <source>
        <dbReference type="ARBA" id="ARBA00022714"/>
    </source>
</evidence>
<evidence type="ECO:0000256" key="9">
    <source>
        <dbReference type="ARBA" id="ARBA00034078"/>
    </source>
</evidence>
<dbReference type="InterPro" id="IPR014349">
    <property type="entry name" value="Rieske_Fe-S_prot"/>
</dbReference>
<protein>
    <recommendedName>
        <fullName evidence="2">Cytochrome bc1 complex Rieske iron-sulfur subunit</fullName>
    </recommendedName>
    <alternativeName>
        <fullName evidence="8">Cytochrome bc1 reductase complex subunit QcrA</fullName>
    </alternativeName>
</protein>
<dbReference type="Pfam" id="PF00355">
    <property type="entry name" value="Rieske"/>
    <property type="match status" value="1"/>
</dbReference>
<accession>A0A917ET56</accession>
<evidence type="ECO:0000313" key="11">
    <source>
        <dbReference type="EMBL" id="GGE77408.1"/>
    </source>
</evidence>
<dbReference type="PROSITE" id="PS51318">
    <property type="entry name" value="TAT"/>
    <property type="match status" value="1"/>
</dbReference>
<evidence type="ECO:0000259" key="10">
    <source>
        <dbReference type="PROSITE" id="PS51296"/>
    </source>
</evidence>
<dbReference type="PANTHER" id="PTHR10134">
    <property type="entry name" value="CYTOCHROME B-C1 COMPLEX SUBUNIT RIESKE, MITOCHONDRIAL"/>
    <property type="match status" value="1"/>
</dbReference>
<feature type="domain" description="Rieske" evidence="10">
    <location>
        <begin position="52"/>
        <end position="145"/>
    </location>
</feature>
<dbReference type="PRINTS" id="PR00162">
    <property type="entry name" value="RIESKE"/>
</dbReference>
<dbReference type="InterPro" id="IPR006311">
    <property type="entry name" value="TAT_signal"/>
</dbReference>
<dbReference type="SUPFAM" id="SSF50022">
    <property type="entry name" value="ISP domain"/>
    <property type="match status" value="1"/>
</dbReference>
<keyword evidence="4" id="KW-0479">Metal-binding</keyword>
<dbReference type="GO" id="GO:0051537">
    <property type="term" value="F:2 iron, 2 sulfur cluster binding"/>
    <property type="evidence" value="ECO:0007669"/>
    <property type="project" value="UniProtKB-KW"/>
</dbReference>
<proteinExistence type="predicted"/>
<sequence length="147" mass="15744">MSSSCCSRRSFVRTTAAAGLTGTSGLALNACQTDALAEEESAPATHEGSTWETLVSAEDLPVGETGRAQTGEHELLLYRASEEEVHVFSNVCTHEGCAVDAQEDRFHCPCHGSVYQLEDGVPYGGPAREPLTRFTAEIDEGEIRVLV</sequence>
<dbReference type="PROSITE" id="PS51296">
    <property type="entry name" value="RIESKE"/>
    <property type="match status" value="1"/>
</dbReference>
<dbReference type="InterPro" id="IPR017941">
    <property type="entry name" value="Rieske_2Fe-2S"/>
</dbReference>
<evidence type="ECO:0000256" key="2">
    <source>
        <dbReference type="ARBA" id="ARBA00015816"/>
    </source>
</evidence>
<evidence type="ECO:0000256" key="5">
    <source>
        <dbReference type="ARBA" id="ARBA00023004"/>
    </source>
</evidence>
<gene>
    <name evidence="11" type="ORF">GCM10011401_25940</name>
</gene>
<dbReference type="CDD" id="cd03467">
    <property type="entry name" value="Rieske"/>
    <property type="match status" value="1"/>
</dbReference>
<keyword evidence="3" id="KW-0001">2Fe-2S</keyword>
<reference evidence="11" key="1">
    <citation type="journal article" date="2014" name="Int. J. Syst. Evol. Microbiol.">
        <title>Complete genome sequence of Corynebacterium casei LMG S-19264T (=DSM 44701T), isolated from a smear-ripened cheese.</title>
        <authorList>
            <consortium name="US DOE Joint Genome Institute (JGI-PGF)"/>
            <person name="Walter F."/>
            <person name="Albersmeier A."/>
            <person name="Kalinowski J."/>
            <person name="Ruckert C."/>
        </authorList>
    </citation>
    <scope>NUCLEOTIDE SEQUENCE</scope>
    <source>
        <strain evidence="11">CGMCC 1.15388</strain>
    </source>
</reference>
<dbReference type="GO" id="GO:0016020">
    <property type="term" value="C:membrane"/>
    <property type="evidence" value="ECO:0007669"/>
    <property type="project" value="InterPro"/>
</dbReference>
<comment type="function">
    <text evidence="1">Iron-sulfur subunit of the cytochrome bc1 complex, an essential component of the respiratory electron transport chain required for ATP synthesis. The bc1 complex catalyzes the oxidation of menaquinol and the reduction of cytochrome c in the respiratory chain. The bc1 complex operates through a Q-cycle mechanism that couples electron transfer to generation of the proton gradient that drives ATP synthesis.</text>
</comment>
<evidence type="ECO:0000256" key="7">
    <source>
        <dbReference type="ARBA" id="ARBA00023157"/>
    </source>
</evidence>
<keyword evidence="12" id="KW-1185">Reference proteome</keyword>
<evidence type="ECO:0000256" key="8">
    <source>
        <dbReference type="ARBA" id="ARBA00029586"/>
    </source>
</evidence>
<evidence type="ECO:0000256" key="4">
    <source>
        <dbReference type="ARBA" id="ARBA00022723"/>
    </source>
</evidence>
<dbReference type="GO" id="GO:0004497">
    <property type="term" value="F:monooxygenase activity"/>
    <property type="evidence" value="ECO:0007669"/>
    <property type="project" value="UniProtKB-ARBA"/>
</dbReference>
<evidence type="ECO:0000256" key="6">
    <source>
        <dbReference type="ARBA" id="ARBA00023014"/>
    </source>
</evidence>
<dbReference type="InterPro" id="IPR005805">
    <property type="entry name" value="Rieske_Fe-S_prot_C"/>
</dbReference>
<dbReference type="AlphaFoldDB" id="A0A917ET56"/>